<sequence length="121" mass="13504">MKPLNAAGIPKLLERFDDFKGSEIRSLEVISPTEIQMSFALQDKARAYDWVTLTLLLSGVSDAKLVDASKLEYIDMSDGVSILYAKNLFHFAIGTYKTEASIKDALLYIVSENIKYDEGAF</sequence>
<protein>
    <submittedName>
        <fullName evidence="1">Uncharacterized protein</fullName>
    </submittedName>
</protein>
<name>A0A7C3CA41_9BACT</name>
<dbReference type="Proteomes" id="UP000886390">
    <property type="component" value="Unassembled WGS sequence"/>
</dbReference>
<organism evidence="1">
    <name type="scientific">Sulfurimonas autotrophica</name>
    <dbReference type="NCBI Taxonomy" id="202747"/>
    <lineage>
        <taxon>Bacteria</taxon>
        <taxon>Pseudomonadati</taxon>
        <taxon>Campylobacterota</taxon>
        <taxon>Epsilonproteobacteria</taxon>
        <taxon>Campylobacterales</taxon>
        <taxon>Sulfurimonadaceae</taxon>
        <taxon>Sulfurimonas</taxon>
    </lineage>
</organism>
<dbReference type="EMBL" id="DRNH01000135">
    <property type="protein sequence ID" value="HFB53585.1"/>
    <property type="molecule type" value="Genomic_DNA"/>
</dbReference>
<gene>
    <name evidence="1" type="ORF">ENJ67_02520</name>
</gene>
<accession>A0A7C3CA41</accession>
<comment type="caution">
    <text evidence="1">The sequence shown here is derived from an EMBL/GenBank/DDBJ whole genome shotgun (WGS) entry which is preliminary data.</text>
</comment>
<proteinExistence type="predicted"/>
<evidence type="ECO:0000313" key="1">
    <source>
        <dbReference type="EMBL" id="HFB53585.1"/>
    </source>
</evidence>
<reference evidence="1" key="1">
    <citation type="journal article" date="2020" name="mSystems">
        <title>Genome- and Community-Level Interaction Insights into Carbon Utilization and Element Cycling Functions of Hydrothermarchaeota in Hydrothermal Sediment.</title>
        <authorList>
            <person name="Zhou Z."/>
            <person name="Liu Y."/>
            <person name="Xu W."/>
            <person name="Pan J."/>
            <person name="Luo Z.H."/>
            <person name="Li M."/>
        </authorList>
    </citation>
    <scope>NUCLEOTIDE SEQUENCE [LARGE SCALE GENOMIC DNA]</scope>
    <source>
        <strain evidence="1">HyVt-507</strain>
    </source>
</reference>
<dbReference type="AlphaFoldDB" id="A0A7C3CA41"/>